<evidence type="ECO:0000313" key="2">
    <source>
        <dbReference type="Proteomes" id="UP000318741"/>
    </source>
</evidence>
<dbReference type="KEGG" id="acaf:CA12_41860"/>
<name>A0A517PF84_9PLAN</name>
<dbReference type="Proteomes" id="UP000318741">
    <property type="component" value="Chromosome"/>
</dbReference>
<sequence length="393" mass="39410">MPTRPPRLRPLLLAVGLLPLAVAGVELGVRAADSYSGGALSRPPCPTSYTVPSPLARHALSAFGHVIDRDPDTGATHEVSLNSLGLRGGEAAMPKPIGVRRVLLLGDEATFAAGLPEEETFAGRLVPALSAAAARATPGASAEVINAAIPGDCPLLSVLRLRRLGALQPDLILLCVRPSDLAEDARYRRDLLTDEDGRPVACPHPAVAGGELTTKAPTPAWWRDSLAVRLAGRALAGPDRCPLTGEPLAPAVDPLSGGPQAALAAEQALTPLTDLTRMADGLGVRAALVLLPDGPGGGSAGNSAAVRLILDAAAAAELRAYNAALVLAGTAHGDGGNAGPATGPFLTKRGALTRAGHARLAEALAEFLLSAPPADPVGGAPDGGAAVGGAPTG</sequence>
<dbReference type="RefSeq" id="WP_145361025.1">
    <property type="nucleotide sequence ID" value="NZ_CP036265.1"/>
</dbReference>
<gene>
    <name evidence="1" type="ORF">CA12_41860</name>
</gene>
<protein>
    <recommendedName>
        <fullName evidence="3">SGNH hydrolase-type esterase domain-containing protein</fullName>
    </recommendedName>
</protein>
<dbReference type="SUPFAM" id="SSF52266">
    <property type="entry name" value="SGNH hydrolase"/>
    <property type="match status" value="1"/>
</dbReference>
<dbReference type="EMBL" id="CP036265">
    <property type="protein sequence ID" value="QDT18047.1"/>
    <property type="molecule type" value="Genomic_DNA"/>
</dbReference>
<proteinExistence type="predicted"/>
<keyword evidence="2" id="KW-1185">Reference proteome</keyword>
<organism evidence="1 2">
    <name type="scientific">Alienimonas californiensis</name>
    <dbReference type="NCBI Taxonomy" id="2527989"/>
    <lineage>
        <taxon>Bacteria</taxon>
        <taxon>Pseudomonadati</taxon>
        <taxon>Planctomycetota</taxon>
        <taxon>Planctomycetia</taxon>
        <taxon>Planctomycetales</taxon>
        <taxon>Planctomycetaceae</taxon>
        <taxon>Alienimonas</taxon>
    </lineage>
</organism>
<accession>A0A517PF84</accession>
<reference evidence="1 2" key="1">
    <citation type="submission" date="2019-02" db="EMBL/GenBank/DDBJ databases">
        <title>Deep-cultivation of Planctomycetes and their phenomic and genomic characterization uncovers novel biology.</title>
        <authorList>
            <person name="Wiegand S."/>
            <person name="Jogler M."/>
            <person name="Boedeker C."/>
            <person name="Pinto D."/>
            <person name="Vollmers J."/>
            <person name="Rivas-Marin E."/>
            <person name="Kohn T."/>
            <person name="Peeters S.H."/>
            <person name="Heuer A."/>
            <person name="Rast P."/>
            <person name="Oberbeckmann S."/>
            <person name="Bunk B."/>
            <person name="Jeske O."/>
            <person name="Meyerdierks A."/>
            <person name="Storesund J.E."/>
            <person name="Kallscheuer N."/>
            <person name="Luecker S."/>
            <person name="Lage O.M."/>
            <person name="Pohl T."/>
            <person name="Merkel B.J."/>
            <person name="Hornburger P."/>
            <person name="Mueller R.-W."/>
            <person name="Bruemmer F."/>
            <person name="Labrenz M."/>
            <person name="Spormann A.M."/>
            <person name="Op den Camp H."/>
            <person name="Overmann J."/>
            <person name="Amann R."/>
            <person name="Jetten M.S.M."/>
            <person name="Mascher T."/>
            <person name="Medema M.H."/>
            <person name="Devos D.P."/>
            <person name="Kaster A.-K."/>
            <person name="Ovreas L."/>
            <person name="Rohde M."/>
            <person name="Galperin M.Y."/>
            <person name="Jogler C."/>
        </authorList>
    </citation>
    <scope>NUCLEOTIDE SEQUENCE [LARGE SCALE GENOMIC DNA]</scope>
    <source>
        <strain evidence="1 2">CA12</strain>
    </source>
</reference>
<evidence type="ECO:0008006" key="3">
    <source>
        <dbReference type="Google" id="ProtNLM"/>
    </source>
</evidence>
<dbReference type="AlphaFoldDB" id="A0A517PF84"/>
<dbReference type="OrthoDB" id="208619at2"/>
<evidence type="ECO:0000313" key="1">
    <source>
        <dbReference type="EMBL" id="QDT18047.1"/>
    </source>
</evidence>